<reference evidence="1 2" key="1">
    <citation type="submission" date="2019-09" db="EMBL/GenBank/DDBJ databases">
        <title>Whole genome shotgun sequencing (WGS) of Ellagibacter isourolithinifaciens DSM 104140(T) and Adlercreutzia muris DSM 29508(T).</title>
        <authorList>
            <person name="Stoll D.A."/>
            <person name="Danylec N."/>
            <person name="Huch M."/>
        </authorList>
    </citation>
    <scope>NUCLEOTIDE SEQUENCE [LARGE SCALE GENOMIC DNA]</scope>
    <source>
        <strain evidence="1 2">DSM 29508</strain>
    </source>
</reference>
<accession>A0A7C8BRN1</accession>
<dbReference type="RefSeq" id="WP_151431639.1">
    <property type="nucleotide sequence ID" value="NZ_JANJZI010000011.1"/>
</dbReference>
<name>A0A7C8BRN1_9ACTN</name>
<sequence length="163" mass="18839">MAEKMKKEYSSLYEQIRCEKLRWTRAKAALELKCVDENRLERIEKNRSAIRPDEVLVLAEVYDEPSLCNYYCAMQCPIGKDGEVPYIEQPEQSELPMIVLRMIASLNNTGQMKDRLIEIAADGDVTEDELEEFESIRQELDKITSTVKTLEMWADKAIKAGKK</sequence>
<evidence type="ECO:0000313" key="1">
    <source>
        <dbReference type="EMBL" id="KAB1641730.1"/>
    </source>
</evidence>
<proteinExistence type="predicted"/>
<dbReference type="AlphaFoldDB" id="A0A7C8BRN1"/>
<protein>
    <submittedName>
        <fullName evidence="1">Helix-turn-helix domain-containing protein</fullName>
    </submittedName>
</protein>
<evidence type="ECO:0000313" key="2">
    <source>
        <dbReference type="Proteomes" id="UP000479639"/>
    </source>
</evidence>
<comment type="caution">
    <text evidence="1">The sequence shown here is derived from an EMBL/GenBank/DDBJ whole genome shotgun (WGS) entry which is preliminary data.</text>
</comment>
<organism evidence="1 2">
    <name type="scientific">Adlercreutzia muris</name>
    <dbReference type="NCBI Taxonomy" id="1796610"/>
    <lineage>
        <taxon>Bacteria</taxon>
        <taxon>Bacillati</taxon>
        <taxon>Actinomycetota</taxon>
        <taxon>Coriobacteriia</taxon>
        <taxon>Eggerthellales</taxon>
        <taxon>Eggerthellaceae</taxon>
        <taxon>Adlercreutzia</taxon>
    </lineage>
</organism>
<dbReference type="Proteomes" id="UP000479639">
    <property type="component" value="Unassembled WGS sequence"/>
</dbReference>
<dbReference type="EMBL" id="WAJS01000034">
    <property type="protein sequence ID" value="KAB1641730.1"/>
    <property type="molecule type" value="Genomic_DNA"/>
</dbReference>
<gene>
    <name evidence="1" type="ORF">F8D48_09705</name>
</gene>
<keyword evidence="2" id="KW-1185">Reference proteome</keyword>